<dbReference type="KEGG" id="bgok:Pr1d_24000"/>
<gene>
    <name evidence="2" type="ORF">Pr1d_24000</name>
</gene>
<evidence type="ECO:0000313" key="3">
    <source>
        <dbReference type="Proteomes" id="UP000323917"/>
    </source>
</evidence>
<name>A0A5B9QBF8_9BACT</name>
<dbReference type="EMBL" id="CP042913">
    <property type="protein sequence ID" value="QEG35109.1"/>
    <property type="molecule type" value="Genomic_DNA"/>
</dbReference>
<sequence>MLSDEQNRIEHETHDQSVEEEMRERYEEQQRRLACPSCGEEAFTG</sequence>
<evidence type="ECO:0000256" key="1">
    <source>
        <dbReference type="SAM" id="MobiDB-lite"/>
    </source>
</evidence>
<keyword evidence="3" id="KW-1185">Reference proteome</keyword>
<reference evidence="2 3" key="1">
    <citation type="submission" date="2019-08" db="EMBL/GenBank/DDBJ databases">
        <title>Deep-cultivation of Planctomycetes and their phenomic and genomic characterization uncovers novel biology.</title>
        <authorList>
            <person name="Wiegand S."/>
            <person name="Jogler M."/>
            <person name="Boedeker C."/>
            <person name="Pinto D."/>
            <person name="Vollmers J."/>
            <person name="Rivas-Marin E."/>
            <person name="Kohn T."/>
            <person name="Peeters S.H."/>
            <person name="Heuer A."/>
            <person name="Rast P."/>
            <person name="Oberbeckmann S."/>
            <person name="Bunk B."/>
            <person name="Jeske O."/>
            <person name="Meyerdierks A."/>
            <person name="Storesund J.E."/>
            <person name="Kallscheuer N."/>
            <person name="Luecker S."/>
            <person name="Lage O.M."/>
            <person name="Pohl T."/>
            <person name="Merkel B.J."/>
            <person name="Hornburger P."/>
            <person name="Mueller R.-W."/>
            <person name="Bruemmer F."/>
            <person name="Labrenz M."/>
            <person name="Spormann A.M."/>
            <person name="Op den Camp H."/>
            <person name="Overmann J."/>
            <person name="Amann R."/>
            <person name="Jetten M.S.M."/>
            <person name="Mascher T."/>
            <person name="Medema M.H."/>
            <person name="Devos D.P."/>
            <person name="Kaster A.-K."/>
            <person name="Ovreas L."/>
            <person name="Rohde M."/>
            <person name="Galperin M.Y."/>
            <person name="Jogler C."/>
        </authorList>
    </citation>
    <scope>NUCLEOTIDE SEQUENCE [LARGE SCALE GENOMIC DNA]</scope>
    <source>
        <strain evidence="2 3">Pr1d</strain>
    </source>
</reference>
<accession>A0A5B9QBF8</accession>
<dbReference type="AlphaFoldDB" id="A0A5B9QBF8"/>
<dbReference type="Proteomes" id="UP000323917">
    <property type="component" value="Chromosome"/>
</dbReference>
<organism evidence="2 3">
    <name type="scientific">Bythopirellula goksoeyrii</name>
    <dbReference type="NCBI Taxonomy" id="1400387"/>
    <lineage>
        <taxon>Bacteria</taxon>
        <taxon>Pseudomonadati</taxon>
        <taxon>Planctomycetota</taxon>
        <taxon>Planctomycetia</taxon>
        <taxon>Pirellulales</taxon>
        <taxon>Lacipirellulaceae</taxon>
        <taxon>Bythopirellula</taxon>
    </lineage>
</organism>
<evidence type="ECO:0000313" key="2">
    <source>
        <dbReference type="EMBL" id="QEG35109.1"/>
    </source>
</evidence>
<protein>
    <submittedName>
        <fullName evidence="2">Uncharacterized protein</fullName>
    </submittedName>
</protein>
<feature type="region of interest" description="Disordered" evidence="1">
    <location>
        <begin position="1"/>
        <end position="28"/>
    </location>
</feature>
<proteinExistence type="predicted"/>